<gene>
    <name evidence="4" type="ORF">MNOR_LOCUS25888</name>
</gene>
<proteinExistence type="predicted"/>
<evidence type="ECO:0000313" key="4">
    <source>
        <dbReference type="EMBL" id="CAL4127569.1"/>
    </source>
</evidence>
<dbReference type="PANTHER" id="PTHR19143:SF424">
    <property type="entry name" value="FIBRINOGEN C-TERMINAL DOMAIN-CONTAINING PROTEIN"/>
    <property type="match status" value="1"/>
</dbReference>
<protein>
    <recommendedName>
        <fullName evidence="3">Fibrinogen C-terminal domain-containing protein</fullName>
    </recommendedName>
</protein>
<dbReference type="PANTHER" id="PTHR19143">
    <property type="entry name" value="FIBRINOGEN/TENASCIN/ANGIOPOEITIN"/>
    <property type="match status" value="1"/>
</dbReference>
<dbReference type="SUPFAM" id="SSF56496">
    <property type="entry name" value="Fibrinogen C-terminal domain-like"/>
    <property type="match status" value="1"/>
</dbReference>
<evidence type="ECO:0000259" key="3">
    <source>
        <dbReference type="PROSITE" id="PS51406"/>
    </source>
</evidence>
<dbReference type="AlphaFoldDB" id="A0AAV2RNG0"/>
<dbReference type="InterPro" id="IPR050373">
    <property type="entry name" value="Fibrinogen_C-term_domain"/>
</dbReference>
<evidence type="ECO:0000256" key="2">
    <source>
        <dbReference type="ARBA" id="ARBA00053344"/>
    </source>
</evidence>
<dbReference type="InterPro" id="IPR036056">
    <property type="entry name" value="Fibrinogen-like_C"/>
</dbReference>
<feature type="domain" description="Fibrinogen C-terminal" evidence="3">
    <location>
        <begin position="104"/>
        <end position="328"/>
    </location>
</feature>
<dbReference type="Gene3D" id="3.90.215.10">
    <property type="entry name" value="Gamma Fibrinogen, chain A, domain 1"/>
    <property type="match status" value="1"/>
</dbReference>
<evidence type="ECO:0000256" key="1">
    <source>
        <dbReference type="ARBA" id="ARBA00023157"/>
    </source>
</evidence>
<dbReference type="PROSITE" id="PS51406">
    <property type="entry name" value="FIBRINOGEN_C_2"/>
    <property type="match status" value="1"/>
</dbReference>
<dbReference type="CDD" id="cd00087">
    <property type="entry name" value="FReD"/>
    <property type="match status" value="1"/>
</dbReference>
<keyword evidence="5" id="KW-1185">Reference proteome</keyword>
<dbReference type="InterPro" id="IPR020837">
    <property type="entry name" value="Fibrinogen_CS"/>
</dbReference>
<dbReference type="InterPro" id="IPR002181">
    <property type="entry name" value="Fibrinogen_a/b/g_C_dom"/>
</dbReference>
<reference evidence="4 5" key="1">
    <citation type="submission" date="2024-05" db="EMBL/GenBank/DDBJ databases">
        <authorList>
            <person name="Wallberg A."/>
        </authorList>
    </citation>
    <scope>NUCLEOTIDE SEQUENCE [LARGE SCALE GENOMIC DNA]</scope>
</reference>
<comment type="caution">
    <text evidence="4">The sequence shown here is derived from an EMBL/GenBank/DDBJ whole genome shotgun (WGS) entry which is preliminary data.</text>
</comment>
<accession>A0AAV2RNG0</accession>
<dbReference type="Pfam" id="PF00147">
    <property type="entry name" value="Fibrinogen_C"/>
    <property type="match status" value="1"/>
</dbReference>
<dbReference type="SMART" id="SM00186">
    <property type="entry name" value="FBG"/>
    <property type="match status" value="1"/>
</dbReference>
<dbReference type="FunFam" id="3.90.215.10:FF:000001">
    <property type="entry name" value="Tenascin isoform 1"/>
    <property type="match status" value="1"/>
</dbReference>
<evidence type="ECO:0000313" key="5">
    <source>
        <dbReference type="Proteomes" id="UP001497623"/>
    </source>
</evidence>
<dbReference type="EMBL" id="CAXKWB010025191">
    <property type="protein sequence ID" value="CAL4127569.1"/>
    <property type="molecule type" value="Genomic_DNA"/>
</dbReference>
<dbReference type="GO" id="GO:0005615">
    <property type="term" value="C:extracellular space"/>
    <property type="evidence" value="ECO:0007669"/>
    <property type="project" value="TreeGrafter"/>
</dbReference>
<dbReference type="Proteomes" id="UP001497623">
    <property type="component" value="Unassembled WGS sequence"/>
</dbReference>
<organism evidence="4 5">
    <name type="scientific">Meganyctiphanes norvegica</name>
    <name type="common">Northern krill</name>
    <name type="synonym">Thysanopoda norvegica</name>
    <dbReference type="NCBI Taxonomy" id="48144"/>
    <lineage>
        <taxon>Eukaryota</taxon>
        <taxon>Metazoa</taxon>
        <taxon>Ecdysozoa</taxon>
        <taxon>Arthropoda</taxon>
        <taxon>Crustacea</taxon>
        <taxon>Multicrustacea</taxon>
        <taxon>Malacostraca</taxon>
        <taxon>Eumalacostraca</taxon>
        <taxon>Eucarida</taxon>
        <taxon>Euphausiacea</taxon>
        <taxon>Euphausiidae</taxon>
        <taxon>Meganyctiphanes</taxon>
    </lineage>
</organism>
<sequence>GIILQTAVNESGLDVINNELTTMNTGIILQIAVNESESDVINNELTTMNTGIILQTAVNESELDVINNELTTINTGIILQTAVNESEVGEINFQADHRSSLIPCQTGPPSRNCADLYSKGCKSSESAEIFPYSSSPSQGVSVLCDHVSDGGQWTIIQRRKDVEPREDFDRSWEEYVEGFGDLDGEFWVGLKLIHELTTHSKQELHILLEDWDGETRWARYSNFYITSAEDNYRITVTGYSGDAGDAMGYHNGATFTTPDRDNDYWRSGNCASVYKGGGWWYKRCADARLNGEAHHGADTPPDEGIIWYYWHGWQYSLRGVTMMIRPATAE</sequence>
<comment type="function">
    <text evidence="2">Lectin involved in innate immunity. Agglutinates all types of human erythrocytes, Gram-positive and Gram-negative bacteria. Has a stronger agglutinating activity towards Gram-negative bacteria than towards Gram-positive bacteria. Specifically recognizes acetyl group-containing substances on agglutinated cells. The hemagglutinating activity was inhibited by EDTA, acetyl group-containing mono- and disaccharides, N-acetyl derivatives of amino acids, other acetyl group-containing substances, propionamide and benzamide. Enhances the antimicrobial activity of big defensin against Gram-positive bacteria but not against Gram-negative bacteria.</text>
</comment>
<feature type="non-terminal residue" evidence="4">
    <location>
        <position position="1"/>
    </location>
</feature>
<dbReference type="PROSITE" id="PS00514">
    <property type="entry name" value="FIBRINOGEN_C_1"/>
    <property type="match status" value="1"/>
</dbReference>
<dbReference type="InterPro" id="IPR014716">
    <property type="entry name" value="Fibrinogen_a/b/g_C_1"/>
</dbReference>
<name>A0AAV2RNG0_MEGNR</name>
<keyword evidence="1" id="KW-1015">Disulfide bond</keyword>
<dbReference type="GO" id="GO:0030246">
    <property type="term" value="F:carbohydrate binding"/>
    <property type="evidence" value="ECO:0007669"/>
    <property type="project" value="UniProtKB-ARBA"/>
</dbReference>